<organism evidence="1 2">
    <name type="scientific">Caenispirillum bisanense</name>
    <dbReference type="NCBI Taxonomy" id="414052"/>
    <lineage>
        <taxon>Bacteria</taxon>
        <taxon>Pseudomonadati</taxon>
        <taxon>Pseudomonadota</taxon>
        <taxon>Alphaproteobacteria</taxon>
        <taxon>Rhodospirillales</taxon>
        <taxon>Novispirillaceae</taxon>
        <taxon>Caenispirillum</taxon>
    </lineage>
</organism>
<proteinExistence type="predicted"/>
<evidence type="ECO:0000313" key="2">
    <source>
        <dbReference type="Proteomes" id="UP000219621"/>
    </source>
</evidence>
<evidence type="ECO:0000313" key="1">
    <source>
        <dbReference type="EMBL" id="SOD88875.1"/>
    </source>
</evidence>
<dbReference type="PANTHER" id="PTHR10098">
    <property type="entry name" value="RAPSYN-RELATED"/>
    <property type="match status" value="1"/>
</dbReference>
<dbReference type="EMBL" id="OCNJ01000001">
    <property type="protein sequence ID" value="SOD88875.1"/>
    <property type="molecule type" value="Genomic_DNA"/>
</dbReference>
<dbReference type="Proteomes" id="UP000219621">
    <property type="component" value="Unassembled WGS sequence"/>
</dbReference>
<dbReference type="InterPro" id="IPR011990">
    <property type="entry name" value="TPR-like_helical_dom_sf"/>
</dbReference>
<reference evidence="1 2" key="1">
    <citation type="submission" date="2017-09" db="EMBL/GenBank/DDBJ databases">
        <authorList>
            <person name="Ehlers B."/>
            <person name="Leendertz F.H."/>
        </authorList>
    </citation>
    <scope>NUCLEOTIDE SEQUENCE [LARGE SCALE GENOMIC DNA]</scope>
    <source>
        <strain evidence="1 2">USBA 140</strain>
    </source>
</reference>
<dbReference type="SMART" id="SM00028">
    <property type="entry name" value="TPR"/>
    <property type="match status" value="4"/>
</dbReference>
<dbReference type="InterPro" id="IPR019734">
    <property type="entry name" value="TPR_rpt"/>
</dbReference>
<protein>
    <submittedName>
        <fullName evidence="1">Tetratricopeptide repeat-containing protein</fullName>
    </submittedName>
</protein>
<dbReference type="PANTHER" id="PTHR10098:SF108">
    <property type="entry name" value="TETRATRICOPEPTIDE REPEAT PROTEIN 28"/>
    <property type="match status" value="1"/>
</dbReference>
<dbReference type="Gene3D" id="1.25.40.10">
    <property type="entry name" value="Tetratricopeptide repeat domain"/>
    <property type="match status" value="2"/>
</dbReference>
<name>A0A286G039_9PROT</name>
<dbReference type="SUPFAM" id="SSF48452">
    <property type="entry name" value="TPR-like"/>
    <property type="match status" value="1"/>
</dbReference>
<dbReference type="RefSeq" id="WP_176524962.1">
    <property type="nucleotide sequence ID" value="NZ_OCNJ01000001.1"/>
</dbReference>
<dbReference type="AlphaFoldDB" id="A0A286G039"/>
<keyword evidence="2" id="KW-1185">Reference proteome</keyword>
<accession>A0A286G039</accession>
<sequence length="304" mass="32861">MAIDKGNDALAEAERHWVEGDPQRAAEAARRARLHYHDARDPDGEASALILLGDMELDADRLSDARQAYVEARQLLAPSGEQAHQAAVLMRLGLLHRLEETPREAVECFQSAIELFSAAGDLSGEALANMQIGHVARGLEQRDDDAVMHYTHARALYSKAGDTLGEAHAMKALGHLQTLLGHADKAHEMLEGAIERFAENGDSLDEAEATGGLGLLLRSLGDEDAAFDAFRRASKLYAGAGHLEGEAEMLMEIGEIEAGRNPKHARKTFQHAAELFQRAGQQDLHEAAVRAADTVARAETEGLG</sequence>
<gene>
    <name evidence="1" type="ORF">SAMN05421508_10134</name>
</gene>
<dbReference type="Pfam" id="PF13181">
    <property type="entry name" value="TPR_8"/>
    <property type="match status" value="1"/>
</dbReference>
<dbReference type="Pfam" id="PF14938">
    <property type="entry name" value="SNAP"/>
    <property type="match status" value="1"/>
</dbReference>